<dbReference type="InterPro" id="IPR024134">
    <property type="entry name" value="SOD_Cu/Zn_/chaperone"/>
</dbReference>
<evidence type="ECO:0000259" key="4">
    <source>
        <dbReference type="Pfam" id="PF00080"/>
    </source>
</evidence>
<dbReference type="EC" id="1.15.1.1" evidence="5"/>
<dbReference type="InterPro" id="IPR001424">
    <property type="entry name" value="SOD_Cu_Zn_dom"/>
</dbReference>
<evidence type="ECO:0000256" key="3">
    <source>
        <dbReference type="SAM" id="SignalP"/>
    </source>
</evidence>
<organism evidence="5 6">
    <name type="scientific">Novipirellula galeiformis</name>
    <dbReference type="NCBI Taxonomy" id="2528004"/>
    <lineage>
        <taxon>Bacteria</taxon>
        <taxon>Pseudomonadati</taxon>
        <taxon>Planctomycetota</taxon>
        <taxon>Planctomycetia</taxon>
        <taxon>Pirellulales</taxon>
        <taxon>Pirellulaceae</taxon>
        <taxon>Novipirellula</taxon>
    </lineage>
</organism>
<proteinExistence type="inferred from homology"/>
<protein>
    <submittedName>
        <fullName evidence="5">Superoxide dismutase [Cu-Zn]</fullName>
        <ecNumber evidence="5">1.15.1.1</ecNumber>
    </submittedName>
</protein>
<feature type="chain" id="PRO_5022983059" evidence="3">
    <location>
        <begin position="29"/>
        <end position="197"/>
    </location>
</feature>
<dbReference type="SUPFAM" id="SSF49329">
    <property type="entry name" value="Cu,Zn superoxide dismutase-like"/>
    <property type="match status" value="1"/>
</dbReference>
<keyword evidence="3" id="KW-0732">Signal</keyword>
<sequence length="197" mass="20449" precursor="true">MQLGLMKTATAMAFVAIAAFFTAPVASADDHKHDKKHDHAHGELPTLGICVLMPTKGNKTRGTLRLVQKGDALTITGQVRNLTPGEHGFHIHEFGDRRAADGTSAGGHYNPDGHEHGGPGAHSHAGDLGNILANADGVANVNITTKDTALHFILGRSFVVHAGADDLKSQPSGDAGPRVAVGIVGIGNQGFKPNAKK</sequence>
<dbReference type="GO" id="GO:0005507">
    <property type="term" value="F:copper ion binding"/>
    <property type="evidence" value="ECO:0007669"/>
    <property type="project" value="InterPro"/>
</dbReference>
<evidence type="ECO:0000256" key="2">
    <source>
        <dbReference type="SAM" id="MobiDB-lite"/>
    </source>
</evidence>
<dbReference type="GO" id="GO:0004784">
    <property type="term" value="F:superoxide dismutase activity"/>
    <property type="evidence" value="ECO:0007669"/>
    <property type="project" value="UniProtKB-EC"/>
</dbReference>
<dbReference type="AlphaFoldDB" id="A0A5C6C977"/>
<feature type="domain" description="Superoxide dismutase copper/zinc binding" evidence="4">
    <location>
        <begin position="61"/>
        <end position="184"/>
    </location>
</feature>
<comment type="similarity">
    <text evidence="1">Belongs to the Cu-Zn superoxide dismutase family.</text>
</comment>
<keyword evidence="6" id="KW-1185">Reference proteome</keyword>
<evidence type="ECO:0000313" key="5">
    <source>
        <dbReference type="EMBL" id="TWU21140.1"/>
    </source>
</evidence>
<keyword evidence="5" id="KW-0560">Oxidoreductase</keyword>
<reference evidence="5 6" key="1">
    <citation type="submission" date="2019-02" db="EMBL/GenBank/DDBJ databases">
        <title>Deep-cultivation of Planctomycetes and their phenomic and genomic characterization uncovers novel biology.</title>
        <authorList>
            <person name="Wiegand S."/>
            <person name="Jogler M."/>
            <person name="Boedeker C."/>
            <person name="Pinto D."/>
            <person name="Vollmers J."/>
            <person name="Rivas-Marin E."/>
            <person name="Kohn T."/>
            <person name="Peeters S.H."/>
            <person name="Heuer A."/>
            <person name="Rast P."/>
            <person name="Oberbeckmann S."/>
            <person name="Bunk B."/>
            <person name="Jeske O."/>
            <person name="Meyerdierks A."/>
            <person name="Storesund J.E."/>
            <person name="Kallscheuer N."/>
            <person name="Luecker S."/>
            <person name="Lage O.M."/>
            <person name="Pohl T."/>
            <person name="Merkel B.J."/>
            <person name="Hornburger P."/>
            <person name="Mueller R.-W."/>
            <person name="Bruemmer F."/>
            <person name="Labrenz M."/>
            <person name="Spormann A.M."/>
            <person name="Op Den Camp H."/>
            <person name="Overmann J."/>
            <person name="Amann R."/>
            <person name="Jetten M.S.M."/>
            <person name="Mascher T."/>
            <person name="Medema M.H."/>
            <person name="Devos D.P."/>
            <person name="Kaster A.-K."/>
            <person name="Ovreas L."/>
            <person name="Rohde M."/>
            <person name="Galperin M.Y."/>
            <person name="Jogler C."/>
        </authorList>
    </citation>
    <scope>NUCLEOTIDE SEQUENCE [LARGE SCALE GENOMIC DNA]</scope>
    <source>
        <strain evidence="5 6">Pla52o</strain>
    </source>
</reference>
<evidence type="ECO:0000313" key="6">
    <source>
        <dbReference type="Proteomes" id="UP000316304"/>
    </source>
</evidence>
<dbReference type="PANTHER" id="PTHR10003">
    <property type="entry name" value="SUPEROXIDE DISMUTASE CU-ZN -RELATED"/>
    <property type="match status" value="1"/>
</dbReference>
<accession>A0A5C6C977</accession>
<gene>
    <name evidence="5" type="primary">sodC</name>
    <name evidence="5" type="ORF">Pla52o_41740</name>
</gene>
<dbReference type="RefSeq" id="WP_231612477.1">
    <property type="nucleotide sequence ID" value="NZ_SJPT01000007.1"/>
</dbReference>
<dbReference type="Gene3D" id="2.60.40.200">
    <property type="entry name" value="Superoxide dismutase, copper/zinc binding domain"/>
    <property type="match status" value="1"/>
</dbReference>
<feature type="signal peptide" evidence="3">
    <location>
        <begin position="1"/>
        <end position="28"/>
    </location>
</feature>
<dbReference type="CDD" id="cd00305">
    <property type="entry name" value="Cu-Zn_Superoxide_Dismutase"/>
    <property type="match status" value="1"/>
</dbReference>
<dbReference type="InterPro" id="IPR036423">
    <property type="entry name" value="SOD-like_Cu/Zn_dom_sf"/>
</dbReference>
<name>A0A5C6C977_9BACT</name>
<dbReference type="EMBL" id="SJPT01000007">
    <property type="protein sequence ID" value="TWU21140.1"/>
    <property type="molecule type" value="Genomic_DNA"/>
</dbReference>
<dbReference type="Proteomes" id="UP000316304">
    <property type="component" value="Unassembled WGS sequence"/>
</dbReference>
<dbReference type="Pfam" id="PF00080">
    <property type="entry name" value="Sod_Cu"/>
    <property type="match status" value="1"/>
</dbReference>
<feature type="region of interest" description="Disordered" evidence="2">
    <location>
        <begin position="100"/>
        <end position="125"/>
    </location>
</feature>
<comment type="caution">
    <text evidence="5">The sequence shown here is derived from an EMBL/GenBank/DDBJ whole genome shotgun (WGS) entry which is preliminary data.</text>
</comment>
<evidence type="ECO:0000256" key="1">
    <source>
        <dbReference type="ARBA" id="ARBA00010457"/>
    </source>
</evidence>